<evidence type="ECO:0000313" key="12">
    <source>
        <dbReference type="EMBL" id="EDV27932.1"/>
    </source>
</evidence>
<dbReference type="Gene3D" id="1.20.5.110">
    <property type="match status" value="1"/>
</dbReference>
<reference evidence="12 13" key="1">
    <citation type="journal article" date="2008" name="Nature">
        <title>The Trichoplax genome and the nature of placozoans.</title>
        <authorList>
            <person name="Srivastava M."/>
            <person name="Begovic E."/>
            <person name="Chapman J."/>
            <person name="Putnam N.H."/>
            <person name="Hellsten U."/>
            <person name="Kawashima T."/>
            <person name="Kuo A."/>
            <person name="Mitros T."/>
            <person name="Salamov A."/>
            <person name="Carpenter M.L."/>
            <person name="Signorovitch A.Y."/>
            <person name="Moreno M.A."/>
            <person name="Kamm K."/>
            <person name="Grimwood J."/>
            <person name="Schmutz J."/>
            <person name="Shapiro H."/>
            <person name="Grigoriev I.V."/>
            <person name="Buss L.W."/>
            <person name="Schierwater B."/>
            <person name="Dellaporta S.L."/>
            <person name="Rokhsar D.S."/>
        </authorList>
    </citation>
    <scope>NUCLEOTIDE SEQUENCE [LARGE SCALE GENOMIC DNA]</scope>
    <source>
        <strain evidence="12 13">Grell-BS-1999</strain>
    </source>
</reference>
<comment type="subcellular location">
    <subcellularLocation>
        <location evidence="8">Golgi apparatus</location>
        <location evidence="8">cis-Golgi network membrane</location>
        <topology evidence="8">Single-pass type IV membrane protein</topology>
    </subcellularLocation>
</comment>
<feature type="transmembrane region" description="Helical" evidence="11">
    <location>
        <begin position="189"/>
        <end position="207"/>
    </location>
</feature>
<dbReference type="HOGENOM" id="CLU_083740_0_1_1"/>
<dbReference type="CTD" id="6750418"/>
<dbReference type="AlphaFoldDB" id="B3RMZ9"/>
<dbReference type="OrthoDB" id="158360at2759"/>
<dbReference type="Pfam" id="PF12352">
    <property type="entry name" value="V-SNARE_C"/>
    <property type="match status" value="1"/>
</dbReference>
<evidence type="ECO:0000256" key="1">
    <source>
        <dbReference type="ARBA" id="ARBA00022448"/>
    </source>
</evidence>
<name>B3RMZ9_TRIAD</name>
<evidence type="ECO:0000313" key="13">
    <source>
        <dbReference type="Proteomes" id="UP000009022"/>
    </source>
</evidence>
<evidence type="ECO:0000256" key="2">
    <source>
        <dbReference type="ARBA" id="ARBA00022692"/>
    </source>
</evidence>
<dbReference type="eggNOG" id="KOG3251">
    <property type="taxonomic scope" value="Eukaryota"/>
</dbReference>
<keyword evidence="4 11" id="KW-1133">Transmembrane helix</keyword>
<dbReference type="OMA" id="LKYDSRH"/>
<dbReference type="GO" id="GO:0005789">
    <property type="term" value="C:endoplasmic reticulum membrane"/>
    <property type="evidence" value="ECO:0000318"/>
    <property type="project" value="GO_Central"/>
</dbReference>
<dbReference type="GeneID" id="6750418"/>
<evidence type="ECO:0000256" key="9">
    <source>
        <dbReference type="ARBA" id="ARBA00038172"/>
    </source>
</evidence>
<dbReference type="PIRSF" id="PIRSF028865">
    <property type="entry name" value="Membrin-2"/>
    <property type="match status" value="1"/>
</dbReference>
<dbReference type="EMBL" id="DS985242">
    <property type="protein sequence ID" value="EDV27932.1"/>
    <property type="molecule type" value="Genomic_DNA"/>
</dbReference>
<keyword evidence="1 10" id="KW-0813">Transport</keyword>
<dbReference type="PhylomeDB" id="B3RMZ9"/>
<accession>B3RMZ9</accession>
<dbReference type="CDD" id="cd15863">
    <property type="entry name" value="SNARE_GS27"/>
    <property type="match status" value="1"/>
</dbReference>
<dbReference type="GO" id="GO:0006906">
    <property type="term" value="P:vesicle fusion"/>
    <property type="evidence" value="ECO:0000318"/>
    <property type="project" value="GO_Central"/>
</dbReference>
<dbReference type="GO" id="GO:0005794">
    <property type="term" value="C:Golgi apparatus"/>
    <property type="evidence" value="ECO:0000318"/>
    <property type="project" value="GO_Central"/>
</dbReference>
<gene>
    <name evidence="12" type="ORF">TRIADDRAFT_63610</name>
</gene>
<proteinExistence type="inferred from homology"/>
<evidence type="ECO:0000256" key="11">
    <source>
        <dbReference type="SAM" id="Phobius"/>
    </source>
</evidence>
<dbReference type="GO" id="GO:0015031">
    <property type="term" value="P:protein transport"/>
    <property type="evidence" value="ECO:0007669"/>
    <property type="project" value="UniProtKB-KW"/>
</dbReference>
<dbReference type="GO" id="GO:0005484">
    <property type="term" value="F:SNAP receptor activity"/>
    <property type="evidence" value="ECO:0000318"/>
    <property type="project" value="GO_Central"/>
</dbReference>
<evidence type="ECO:0000256" key="7">
    <source>
        <dbReference type="ARBA" id="ARBA00037078"/>
    </source>
</evidence>
<dbReference type="FunCoup" id="B3RMZ9">
    <property type="interactions" value="2510"/>
</dbReference>
<dbReference type="PANTHER" id="PTHR21230">
    <property type="entry name" value="VESICLE TRANSPORT V-SNARE PROTEIN VTI1-RELATED"/>
    <property type="match status" value="1"/>
</dbReference>
<protein>
    <recommendedName>
        <fullName evidence="14">Golgi SNAP receptor complex member 2</fullName>
    </recommendedName>
</protein>
<evidence type="ECO:0000256" key="4">
    <source>
        <dbReference type="ARBA" id="ARBA00022989"/>
    </source>
</evidence>
<evidence type="ECO:0000256" key="8">
    <source>
        <dbReference type="ARBA" id="ARBA00037862"/>
    </source>
</evidence>
<dbReference type="RefSeq" id="XP_002109766.1">
    <property type="nucleotide sequence ID" value="XM_002109730.1"/>
</dbReference>
<dbReference type="GO" id="GO:0031902">
    <property type="term" value="C:late endosome membrane"/>
    <property type="evidence" value="ECO:0000318"/>
    <property type="project" value="GO_Central"/>
</dbReference>
<evidence type="ECO:0000256" key="5">
    <source>
        <dbReference type="ARBA" id="ARBA00023034"/>
    </source>
</evidence>
<dbReference type="GO" id="GO:0000149">
    <property type="term" value="F:SNARE binding"/>
    <property type="evidence" value="ECO:0000318"/>
    <property type="project" value="GO_Central"/>
</dbReference>
<dbReference type="GO" id="GO:0012507">
    <property type="term" value="C:ER to Golgi transport vesicle membrane"/>
    <property type="evidence" value="ECO:0000318"/>
    <property type="project" value="GO_Central"/>
</dbReference>
<evidence type="ECO:0000256" key="3">
    <source>
        <dbReference type="ARBA" id="ARBA00022927"/>
    </source>
</evidence>
<dbReference type="InterPro" id="IPR027027">
    <property type="entry name" value="GOSR2/Membrin/Bos1"/>
</dbReference>
<organism evidence="12 13">
    <name type="scientific">Trichoplax adhaerens</name>
    <name type="common">Trichoplax reptans</name>
    <dbReference type="NCBI Taxonomy" id="10228"/>
    <lineage>
        <taxon>Eukaryota</taxon>
        <taxon>Metazoa</taxon>
        <taxon>Placozoa</taxon>
        <taxon>Uniplacotomia</taxon>
        <taxon>Trichoplacea</taxon>
        <taxon>Trichoplacidae</taxon>
        <taxon>Trichoplax</taxon>
    </lineage>
</organism>
<evidence type="ECO:0008006" key="14">
    <source>
        <dbReference type="Google" id="ProtNLM"/>
    </source>
</evidence>
<dbReference type="GO" id="GO:0031201">
    <property type="term" value="C:SNARE complex"/>
    <property type="evidence" value="ECO:0000318"/>
    <property type="project" value="GO_Central"/>
</dbReference>
<evidence type="ECO:0000256" key="10">
    <source>
        <dbReference type="PIRNR" id="PIRNR028865"/>
    </source>
</evidence>
<keyword evidence="3 10" id="KW-0653">Protein transport</keyword>
<keyword evidence="5" id="KW-0333">Golgi apparatus</keyword>
<sequence length="211" mass="24526">MDILLNQTNRLIHEIQSYLQQIAYQDDEQAKVSENGITCRLQQLSTNCEKLQIQVSKLPAAQRQNVKYRIDQVVYDYKHLQSGYNQYLQAKETKQREAREREELLSQDYKTNQETAIDMDNSLLHNRSLTNANRQMDDLLTSGANIMSDINNQKSILKNTHKRLLDIGNTLGLSTTVMRMINKRAAQDYRIFIAGVIVCCLFMYVIIKYLT</sequence>
<comment type="similarity">
    <text evidence="9 10">Belongs to the GOSR2 family.</text>
</comment>
<dbReference type="SUPFAM" id="SSF58038">
    <property type="entry name" value="SNARE fusion complex"/>
    <property type="match status" value="1"/>
</dbReference>
<keyword evidence="13" id="KW-1185">Reference proteome</keyword>
<comment type="function">
    <text evidence="7 10">Involved in transport of proteins from the cis/medial-Golgi to the trans-Golgi network.</text>
</comment>
<dbReference type="KEGG" id="tad:TRIADDRAFT_63610"/>
<dbReference type="PANTHER" id="PTHR21230:SF1">
    <property type="entry name" value="GOLGI SNAP RECEPTOR COMPLEX MEMBER 2"/>
    <property type="match status" value="1"/>
</dbReference>
<dbReference type="Proteomes" id="UP000009022">
    <property type="component" value="Unassembled WGS sequence"/>
</dbReference>
<dbReference type="STRING" id="10228.B3RMZ9"/>
<dbReference type="InParanoid" id="B3RMZ9"/>
<evidence type="ECO:0000256" key="6">
    <source>
        <dbReference type="ARBA" id="ARBA00023136"/>
    </source>
</evidence>
<keyword evidence="6 10" id="KW-0472">Membrane</keyword>
<keyword evidence="2 11" id="KW-0812">Transmembrane</keyword>